<evidence type="ECO:0000256" key="4">
    <source>
        <dbReference type="ARBA" id="ARBA00019012"/>
    </source>
</evidence>
<keyword evidence="15" id="KW-0413">Isomerase</keyword>
<dbReference type="InterPro" id="IPR014013">
    <property type="entry name" value="Helic_SF1/SF2_ATP-bd_DinG/Rad3"/>
</dbReference>
<dbReference type="EMBL" id="UGJR01000006">
    <property type="protein sequence ID" value="STT07493.1"/>
    <property type="molecule type" value="Genomic_DNA"/>
</dbReference>
<dbReference type="SMART" id="SM00491">
    <property type="entry name" value="HELICc2"/>
    <property type="match status" value="1"/>
</dbReference>
<evidence type="ECO:0000256" key="19">
    <source>
        <dbReference type="ARBA" id="ARBA00048954"/>
    </source>
</evidence>
<dbReference type="EC" id="5.6.2.3" evidence="18"/>
<feature type="domain" description="Helicase ATP-binding" evidence="21">
    <location>
        <begin position="10"/>
        <end position="272"/>
    </location>
</feature>
<dbReference type="Gene3D" id="3.30.420.40">
    <property type="match status" value="2"/>
</dbReference>
<evidence type="ECO:0000256" key="16">
    <source>
        <dbReference type="ARBA" id="ARBA00032446"/>
    </source>
</evidence>
<dbReference type="GO" id="GO:0005524">
    <property type="term" value="F:ATP binding"/>
    <property type="evidence" value="ECO:0007669"/>
    <property type="project" value="UniProtKB-KW"/>
</dbReference>
<evidence type="ECO:0000256" key="20">
    <source>
        <dbReference type="ARBA" id="ARBA00071792"/>
    </source>
</evidence>
<keyword evidence="11" id="KW-0067">ATP-binding</keyword>
<dbReference type="InterPro" id="IPR045028">
    <property type="entry name" value="DinG/Rad3-like"/>
</dbReference>
<evidence type="ECO:0000256" key="17">
    <source>
        <dbReference type="ARBA" id="ARBA00038058"/>
    </source>
</evidence>
<dbReference type="GO" id="GO:0006281">
    <property type="term" value="P:DNA repair"/>
    <property type="evidence" value="ECO:0007669"/>
    <property type="project" value="TreeGrafter"/>
</dbReference>
<dbReference type="GO" id="GO:0051536">
    <property type="term" value="F:iron-sulfur cluster binding"/>
    <property type="evidence" value="ECO:0007669"/>
    <property type="project" value="UniProtKB-KW"/>
</dbReference>
<evidence type="ECO:0000259" key="21">
    <source>
        <dbReference type="PROSITE" id="PS51193"/>
    </source>
</evidence>
<evidence type="ECO:0000256" key="1">
    <source>
        <dbReference type="ARBA" id="ARBA00001966"/>
    </source>
</evidence>
<keyword evidence="10 22" id="KW-0347">Helicase</keyword>
<comment type="similarity">
    <text evidence="17">Belongs to the helicase family. DinG subfamily.</text>
</comment>
<dbReference type="SUPFAM" id="SSF52540">
    <property type="entry name" value="P-loop containing nucleoside triphosphate hydrolases"/>
    <property type="match status" value="2"/>
</dbReference>
<gene>
    <name evidence="22" type="primary">yeaZ</name>
    <name evidence="22" type="ORF">NCTC11694_07107</name>
</gene>
<name>A0A7H4MWN0_9ENTR</name>
<evidence type="ECO:0000256" key="11">
    <source>
        <dbReference type="ARBA" id="ARBA00022840"/>
    </source>
</evidence>
<dbReference type="FunFam" id="3.40.50.300:FF:000499">
    <property type="entry name" value="ATP-dependent DNA helicase"/>
    <property type="match status" value="1"/>
</dbReference>
<dbReference type="Pfam" id="PF00270">
    <property type="entry name" value="DEAD"/>
    <property type="match status" value="1"/>
</dbReference>
<dbReference type="GO" id="GO:0046872">
    <property type="term" value="F:metal ion binding"/>
    <property type="evidence" value="ECO:0007669"/>
    <property type="project" value="UniProtKB-KW"/>
</dbReference>
<dbReference type="GO" id="GO:0005737">
    <property type="term" value="C:cytoplasm"/>
    <property type="evidence" value="ECO:0007669"/>
    <property type="project" value="UniProtKB-SubCell"/>
</dbReference>
<evidence type="ECO:0000256" key="14">
    <source>
        <dbReference type="ARBA" id="ARBA00023125"/>
    </source>
</evidence>
<evidence type="ECO:0000256" key="13">
    <source>
        <dbReference type="ARBA" id="ARBA00023014"/>
    </source>
</evidence>
<comment type="similarity">
    <text evidence="3">Belongs to the KAE1 / TsaD family. TsaB subfamily.</text>
</comment>
<protein>
    <recommendedName>
        <fullName evidence="20">ATP-dependent DNA helicase YoaA</fullName>
        <ecNumber evidence="18">5.6.2.3</ecNumber>
    </recommendedName>
    <alternativeName>
        <fullName evidence="16">t(6)A37 threonylcarbamoyladenosine biosynthesis protein TsaB</fullName>
    </alternativeName>
    <alternativeName>
        <fullName evidence="4">tRNA threonylcarbamoyladenosine biosynthesis protein TsaB</fullName>
    </alternativeName>
</protein>
<dbReference type="Pfam" id="PF00814">
    <property type="entry name" value="TsaD"/>
    <property type="match status" value="1"/>
</dbReference>
<dbReference type="InterPro" id="IPR014001">
    <property type="entry name" value="Helicase_ATP-bd"/>
</dbReference>
<keyword evidence="7" id="KW-0479">Metal-binding</keyword>
<comment type="subcellular location">
    <subcellularLocation>
        <location evidence="2">Cytoplasm</location>
    </subcellularLocation>
</comment>
<dbReference type="FunFam" id="3.40.50.300:FF:000466">
    <property type="entry name" value="ATP-dependent DNA helicase"/>
    <property type="match status" value="1"/>
</dbReference>
<organism evidence="22 23">
    <name type="scientific">Klebsiella michiganensis</name>
    <dbReference type="NCBI Taxonomy" id="1134687"/>
    <lineage>
        <taxon>Bacteria</taxon>
        <taxon>Pseudomonadati</taxon>
        <taxon>Pseudomonadota</taxon>
        <taxon>Gammaproteobacteria</taxon>
        <taxon>Enterobacterales</taxon>
        <taxon>Enterobacteriaceae</taxon>
        <taxon>Klebsiella/Raoultella group</taxon>
        <taxon>Klebsiella</taxon>
    </lineage>
</organism>
<dbReference type="PANTHER" id="PTHR11472:SF34">
    <property type="entry name" value="REGULATOR OF TELOMERE ELONGATION HELICASE 1"/>
    <property type="match status" value="1"/>
</dbReference>
<keyword evidence="12" id="KW-0408">Iron</keyword>
<proteinExistence type="inferred from homology"/>
<comment type="catalytic activity">
    <reaction evidence="19">
        <text>ATP + H2O = ADP + phosphate + H(+)</text>
        <dbReference type="Rhea" id="RHEA:13065"/>
        <dbReference type="ChEBI" id="CHEBI:15377"/>
        <dbReference type="ChEBI" id="CHEBI:15378"/>
        <dbReference type="ChEBI" id="CHEBI:30616"/>
        <dbReference type="ChEBI" id="CHEBI:43474"/>
        <dbReference type="ChEBI" id="CHEBI:456216"/>
        <dbReference type="EC" id="5.6.2.3"/>
    </reaction>
</comment>
<keyword evidence="5" id="KW-0963">Cytoplasm</keyword>
<dbReference type="GO" id="GO:0016818">
    <property type="term" value="F:hydrolase activity, acting on acid anhydrides, in phosphorus-containing anhydrides"/>
    <property type="evidence" value="ECO:0007669"/>
    <property type="project" value="InterPro"/>
</dbReference>
<dbReference type="Proteomes" id="UP000255050">
    <property type="component" value="Unassembled WGS sequence"/>
</dbReference>
<keyword evidence="8" id="KW-0547">Nucleotide-binding</keyword>
<dbReference type="Gene3D" id="3.40.50.300">
    <property type="entry name" value="P-loop containing nucleotide triphosphate hydrolases"/>
    <property type="match status" value="2"/>
</dbReference>
<dbReference type="AlphaFoldDB" id="A0A7H4MWN0"/>
<dbReference type="NCBIfam" id="TIGR03725">
    <property type="entry name" value="T6A_YeaZ"/>
    <property type="match status" value="1"/>
</dbReference>
<evidence type="ECO:0000256" key="7">
    <source>
        <dbReference type="ARBA" id="ARBA00022723"/>
    </source>
</evidence>
<sequence length="872" mass="95817">MIDDFAADGQLASAIAGFKPREPQRQMAFAVASAIEETRPLVVEAGTGTGKTYAYLAPALRANKKVIISTGSKALQDQLYSRDLPTVAKALKYTGKLALLKGRSNYLCLERLEQQALAGGDLPVQTLSDVILLRSWSNQTVDGDISTCVSVAEDSQAWPLVTSTNDNCLGSDCPLYKDCFVVKARKKAMDADVVVVNHHLFLADMVVKESGFAELIPEAEVMIFDEAHQLPDIASQYFGQSLSSRQLLDLAKDITIAYRTELKDTQQLQKCADRLAQSAQDFRLQLGEPGYRGNLRELLADNNIQRALLLLDDALELCYDVAKLSLGRSALLDAAFERATVYRGRLKRLKETNQPGFSYWYECTSRNFTLALTPLTVADKFKEVMAQKSGSWIFTSATLSVNDDLHHFTDRLGIGEAQTLLLPSPFDYAHQALLCVPRNLPLPNQPGAARHLAAMLKPLIEANDGRCFMLCTSHAMMRDLAEQFRATMTLPVLLQGETSKGQLLQQFVSAGNALLVATSSFWEGVDVRGDALSLVIIDKLPFTSPDDPLLKARMEDCRLRGGDPFDEVQLPDAVITLKQGVGRLIRDIDDRGVLVICDNRLVMRPTARSSSRAFRLRRARAISAGRCVFLRCRRRGNPAQNVVSCAPFCQSARARARQPMRILAIDTATEACSAALWNDGTLSAHFEICPREHTQRILPLVQDVLNESGTLLTELDALAFGRGPGSFTGVRIGIGIAQGLALGAGLPMIGVSTLATMAQGAWRKNGATRVLAAIDARMGEVYWAEYQRDEQGVWHGEESEAVLKPEAVRERLQRLEGEWATVGTGWQAWPDMAHDCGLTLVDGDIQLPEAQDMLPLACHLFTAGKNRGRRTR</sequence>
<dbReference type="SUPFAM" id="SSF53067">
    <property type="entry name" value="Actin-like ATPase domain"/>
    <property type="match status" value="2"/>
</dbReference>
<evidence type="ECO:0000313" key="23">
    <source>
        <dbReference type="Proteomes" id="UP000255050"/>
    </source>
</evidence>
<dbReference type="Pfam" id="PF06733">
    <property type="entry name" value="DEAD_2"/>
    <property type="match status" value="1"/>
</dbReference>
<evidence type="ECO:0000256" key="18">
    <source>
        <dbReference type="ARBA" id="ARBA00044969"/>
    </source>
</evidence>
<evidence type="ECO:0000256" key="3">
    <source>
        <dbReference type="ARBA" id="ARBA00010493"/>
    </source>
</evidence>
<dbReference type="Pfam" id="PF13307">
    <property type="entry name" value="Helicase_C_2"/>
    <property type="match status" value="1"/>
</dbReference>
<evidence type="ECO:0000256" key="2">
    <source>
        <dbReference type="ARBA" id="ARBA00004496"/>
    </source>
</evidence>
<dbReference type="FunFam" id="3.30.420.40:FF:000097">
    <property type="entry name" value="tRNA threonylcarbamoyladenosine biosynthesis protein TsaB"/>
    <property type="match status" value="1"/>
</dbReference>
<reference evidence="22 23" key="1">
    <citation type="submission" date="2018-06" db="EMBL/GenBank/DDBJ databases">
        <authorList>
            <consortium name="Pathogen Informatics"/>
            <person name="Doyle S."/>
        </authorList>
    </citation>
    <scope>NUCLEOTIDE SEQUENCE [LARGE SCALE GENOMIC DNA]</scope>
    <source>
        <strain evidence="22 23">NCTC11694</strain>
    </source>
</reference>
<evidence type="ECO:0000256" key="8">
    <source>
        <dbReference type="ARBA" id="ARBA00022741"/>
    </source>
</evidence>
<dbReference type="InterPro" id="IPR027417">
    <property type="entry name" value="P-loop_NTPase"/>
</dbReference>
<dbReference type="InterPro" id="IPR006555">
    <property type="entry name" value="ATP-dep_Helicase_C"/>
</dbReference>
<accession>A0A7H4MWN0</accession>
<keyword evidence="13" id="KW-0411">Iron-sulfur</keyword>
<dbReference type="InterPro" id="IPR022496">
    <property type="entry name" value="T6A_TsaB"/>
</dbReference>
<evidence type="ECO:0000256" key="15">
    <source>
        <dbReference type="ARBA" id="ARBA00023235"/>
    </source>
</evidence>
<dbReference type="PANTHER" id="PTHR11472">
    <property type="entry name" value="DNA REPAIR DEAD HELICASE RAD3/XP-D SUBFAMILY MEMBER"/>
    <property type="match status" value="1"/>
</dbReference>
<dbReference type="SMART" id="SM00487">
    <property type="entry name" value="DEXDc"/>
    <property type="match status" value="1"/>
</dbReference>
<evidence type="ECO:0000256" key="6">
    <source>
        <dbReference type="ARBA" id="ARBA00022694"/>
    </source>
</evidence>
<dbReference type="CDD" id="cd24032">
    <property type="entry name" value="ASKHA_NBD_TsaB"/>
    <property type="match status" value="1"/>
</dbReference>
<keyword evidence="6" id="KW-0819">tRNA processing</keyword>
<dbReference type="InterPro" id="IPR010614">
    <property type="entry name" value="RAD3-like_helicase_DEAD"/>
</dbReference>
<dbReference type="InterPro" id="IPR000905">
    <property type="entry name" value="Gcp-like_dom"/>
</dbReference>
<comment type="cofactor">
    <cofactor evidence="1">
        <name>[4Fe-4S] cluster</name>
        <dbReference type="ChEBI" id="CHEBI:49883"/>
    </cofactor>
</comment>
<dbReference type="PROSITE" id="PS51193">
    <property type="entry name" value="HELICASE_ATP_BIND_2"/>
    <property type="match status" value="1"/>
</dbReference>
<keyword evidence="14" id="KW-0238">DNA-binding</keyword>
<evidence type="ECO:0000256" key="9">
    <source>
        <dbReference type="ARBA" id="ARBA00022801"/>
    </source>
</evidence>
<dbReference type="GO" id="GO:0003677">
    <property type="term" value="F:DNA binding"/>
    <property type="evidence" value="ECO:0007669"/>
    <property type="project" value="UniProtKB-KW"/>
</dbReference>
<keyword evidence="9" id="KW-0378">Hydrolase</keyword>
<dbReference type="GO" id="GO:0002949">
    <property type="term" value="P:tRNA threonylcarbamoyladenosine modification"/>
    <property type="evidence" value="ECO:0007669"/>
    <property type="project" value="InterPro"/>
</dbReference>
<evidence type="ECO:0000256" key="10">
    <source>
        <dbReference type="ARBA" id="ARBA00022806"/>
    </source>
</evidence>
<dbReference type="InterPro" id="IPR011545">
    <property type="entry name" value="DEAD/DEAH_box_helicase_dom"/>
</dbReference>
<dbReference type="InterPro" id="IPR043129">
    <property type="entry name" value="ATPase_NBD"/>
</dbReference>
<comment type="caution">
    <text evidence="22">The sequence shown here is derived from an EMBL/GenBank/DDBJ whole genome shotgun (WGS) entry which is preliminary data.</text>
</comment>
<dbReference type="GO" id="GO:0043139">
    <property type="term" value="F:5'-3' DNA helicase activity"/>
    <property type="evidence" value="ECO:0007669"/>
    <property type="project" value="UniProtKB-EC"/>
</dbReference>
<evidence type="ECO:0000313" key="22">
    <source>
        <dbReference type="EMBL" id="STT07493.1"/>
    </source>
</evidence>
<evidence type="ECO:0000256" key="5">
    <source>
        <dbReference type="ARBA" id="ARBA00022490"/>
    </source>
</evidence>
<evidence type="ECO:0000256" key="12">
    <source>
        <dbReference type="ARBA" id="ARBA00023004"/>
    </source>
</evidence>